<dbReference type="STRING" id="103827.A0A158RC14"/>
<reference evidence="3" key="1">
    <citation type="submission" date="2016-04" db="UniProtKB">
        <authorList>
            <consortium name="WormBaseParasite"/>
        </authorList>
    </citation>
    <scope>IDENTIFICATION</scope>
</reference>
<sequence>MFIGCSSLYRDKKVMAVLTFNVFRNQWHKNVLPQWLRLNSVFKVHDKMNAKGYLVDTRGSSFSPKAAAVIVLLFGGVHMSLLRSLDENQKSSAKCAIIDSKKTKKYPDPIEQVSKVREGSGGYVDQILKQTSLISLIDSATKKVQLASSDYKNQLFQEFLHALSLEIASRQRDEQKSVTLDRLVRNADARLEINKIIDVIHIARQEAEIRNHPLLIIAESTAHYLMRQMRDIETEKFFDCNRSKEIVASFY</sequence>
<dbReference type="AlphaFoldDB" id="A0A158RC14"/>
<evidence type="ECO:0000313" key="1">
    <source>
        <dbReference type="EMBL" id="VDN03458.1"/>
    </source>
</evidence>
<proteinExistence type="predicted"/>
<dbReference type="WBParaSite" id="TCLT_0000614501-mRNA-1">
    <property type="protein sequence ID" value="TCLT_0000614501-mRNA-1"/>
    <property type="gene ID" value="TCLT_0000614501"/>
</dbReference>
<evidence type="ECO:0000313" key="3">
    <source>
        <dbReference type="WBParaSite" id="TCLT_0000614501-mRNA-1"/>
    </source>
</evidence>
<accession>A0A158RC14</accession>
<name>A0A158RC14_THECL</name>
<keyword evidence="2" id="KW-1185">Reference proteome</keyword>
<protein>
    <submittedName>
        <fullName evidence="3">PINc domain-containing protein</fullName>
    </submittedName>
</protein>
<dbReference type="OMA" id="AHYLMRQ"/>
<evidence type="ECO:0000313" key="2">
    <source>
        <dbReference type="Proteomes" id="UP000276776"/>
    </source>
</evidence>
<dbReference type="Proteomes" id="UP000276776">
    <property type="component" value="Unassembled WGS sequence"/>
</dbReference>
<organism evidence="3">
    <name type="scientific">Thelazia callipaeda</name>
    <name type="common">Oriental eyeworm</name>
    <name type="synonym">Parasitic nematode</name>
    <dbReference type="NCBI Taxonomy" id="103827"/>
    <lineage>
        <taxon>Eukaryota</taxon>
        <taxon>Metazoa</taxon>
        <taxon>Ecdysozoa</taxon>
        <taxon>Nematoda</taxon>
        <taxon>Chromadorea</taxon>
        <taxon>Rhabditida</taxon>
        <taxon>Spirurina</taxon>
        <taxon>Spiruromorpha</taxon>
        <taxon>Thelazioidea</taxon>
        <taxon>Thelaziidae</taxon>
        <taxon>Thelazia</taxon>
    </lineage>
</organism>
<dbReference type="EMBL" id="UYYF01004392">
    <property type="protein sequence ID" value="VDN03458.1"/>
    <property type="molecule type" value="Genomic_DNA"/>
</dbReference>
<reference evidence="1 2" key="2">
    <citation type="submission" date="2018-11" db="EMBL/GenBank/DDBJ databases">
        <authorList>
            <consortium name="Pathogen Informatics"/>
        </authorList>
    </citation>
    <scope>NUCLEOTIDE SEQUENCE [LARGE SCALE GENOMIC DNA]</scope>
</reference>
<gene>
    <name evidence="1" type="ORF">TCLT_LOCUS6134</name>
</gene>
<dbReference type="OrthoDB" id="5815539at2759"/>